<dbReference type="AlphaFoldDB" id="A0A4U6QG41"/>
<dbReference type="InterPro" id="IPR001173">
    <property type="entry name" value="Glyco_trans_2-like"/>
</dbReference>
<name>A0A4U6QG41_9ACTN</name>
<evidence type="ECO:0000313" key="2">
    <source>
        <dbReference type="EMBL" id="TKV59264.1"/>
    </source>
</evidence>
<dbReference type="Gene3D" id="3.90.550.10">
    <property type="entry name" value="Spore Coat Polysaccharide Biosynthesis Protein SpsA, Chain A"/>
    <property type="match status" value="1"/>
</dbReference>
<evidence type="ECO:0000259" key="1">
    <source>
        <dbReference type="Pfam" id="PF00535"/>
    </source>
</evidence>
<gene>
    <name evidence="2" type="ORF">FDO65_11615</name>
</gene>
<protein>
    <submittedName>
        <fullName evidence="2">Glycosyltransferase</fullName>
    </submittedName>
</protein>
<dbReference type="GO" id="GO:0016740">
    <property type="term" value="F:transferase activity"/>
    <property type="evidence" value="ECO:0007669"/>
    <property type="project" value="UniProtKB-KW"/>
</dbReference>
<proteinExistence type="predicted"/>
<comment type="caution">
    <text evidence="2">The sequence shown here is derived from an EMBL/GenBank/DDBJ whole genome shotgun (WGS) entry which is preliminary data.</text>
</comment>
<dbReference type="Pfam" id="PF00535">
    <property type="entry name" value="Glycos_transf_2"/>
    <property type="match status" value="1"/>
</dbReference>
<dbReference type="EMBL" id="SZZH01000002">
    <property type="protein sequence ID" value="TKV59264.1"/>
    <property type="molecule type" value="Genomic_DNA"/>
</dbReference>
<feature type="domain" description="Glycosyltransferase 2-like" evidence="1">
    <location>
        <begin position="47"/>
        <end position="167"/>
    </location>
</feature>
<accession>A0A4U6QG41</accession>
<keyword evidence="2" id="KW-0808">Transferase</keyword>
<reference evidence="2 3" key="1">
    <citation type="submission" date="2019-05" db="EMBL/GenBank/DDBJ databases">
        <title>Nakamurella sp. N5BH11, whole genome shotgun sequence.</title>
        <authorList>
            <person name="Tuo L."/>
        </authorList>
    </citation>
    <scope>NUCLEOTIDE SEQUENCE [LARGE SCALE GENOMIC DNA]</scope>
    <source>
        <strain evidence="2 3">N5BH11</strain>
    </source>
</reference>
<dbReference type="RefSeq" id="WP_137449886.1">
    <property type="nucleotide sequence ID" value="NZ_SZZH01000002.1"/>
</dbReference>
<dbReference type="PANTHER" id="PTHR43646">
    <property type="entry name" value="GLYCOSYLTRANSFERASE"/>
    <property type="match status" value="1"/>
</dbReference>
<dbReference type="OrthoDB" id="9806525at2"/>
<evidence type="ECO:0000313" key="3">
    <source>
        <dbReference type="Proteomes" id="UP000306985"/>
    </source>
</evidence>
<keyword evidence="3" id="KW-1185">Reference proteome</keyword>
<dbReference type="InterPro" id="IPR029044">
    <property type="entry name" value="Nucleotide-diphossugar_trans"/>
</dbReference>
<dbReference type="SUPFAM" id="SSF53448">
    <property type="entry name" value="Nucleotide-diphospho-sugar transferases"/>
    <property type="match status" value="1"/>
</dbReference>
<dbReference type="Proteomes" id="UP000306985">
    <property type="component" value="Unassembled WGS sequence"/>
</dbReference>
<dbReference type="PANTHER" id="PTHR43646:SF3">
    <property type="entry name" value="SLR1566 PROTEIN"/>
    <property type="match status" value="1"/>
</dbReference>
<sequence>MTARRLRLLVLAFLATKLGVLLANCALFPTLRPAGTVPHRRPRVALLVPLRNEAKRLPATLPGFLAAGADEVVFLDDESTDGCADLVRQHPRRADEPPVRVITSAPRPDGWLGKTWACQQLAATTTAERLVFVDADVHLAPGAVTAIVDEMDRQDAEVFSVFSRHLTGTWAERLLTPLIVDVVLCFLPFPALRTPVRAAATAHGAVLAFTRPAYDAVGGFAAVRAEVVEDIALARRTRRRGRRLGLALGGPVAQIRMYRGAREVLVGLSRGLVPVAGGSRVAVVAGWAAHVAVYTVPTALLLRRPRRWWPAVAMAVAERALVEAKTGGRDWAAALATPVVPLAAAPIVARSLRREQTWKGRTVVDPSVRRG</sequence>
<organism evidence="2 3">
    <name type="scientific">Nakamurella flava</name>
    <dbReference type="NCBI Taxonomy" id="2576308"/>
    <lineage>
        <taxon>Bacteria</taxon>
        <taxon>Bacillati</taxon>
        <taxon>Actinomycetota</taxon>
        <taxon>Actinomycetes</taxon>
        <taxon>Nakamurellales</taxon>
        <taxon>Nakamurellaceae</taxon>
        <taxon>Nakamurella</taxon>
    </lineage>
</organism>